<name>A0A2A9DK18_9CORY</name>
<gene>
    <name evidence="1" type="ORF">ATK06_0145</name>
</gene>
<evidence type="ECO:0000313" key="2">
    <source>
        <dbReference type="Proteomes" id="UP000221653"/>
    </source>
</evidence>
<dbReference type="RefSeq" id="WP_048381427.1">
    <property type="nucleotide sequence ID" value="NZ_LDYE01000011.1"/>
</dbReference>
<dbReference type="EMBL" id="PDJF01000001">
    <property type="protein sequence ID" value="PFG27097.1"/>
    <property type="molecule type" value="Genomic_DNA"/>
</dbReference>
<sequence>MASWDVEVFTDELNVEFLEQLVDLDEDDILEAIEAACRLAAPDNDPNEEELANGNAAATIAAIWAGAPFSAGEAAEEYPFIREMIGTGSEALHEAALEILEDVDEQYDVEVFIEALS</sequence>
<dbReference type="STRING" id="1724.GCA_001044175_00253"/>
<comment type="caution">
    <text evidence="1">The sequence shown here is derived from an EMBL/GenBank/DDBJ whole genome shotgun (WGS) entry which is preliminary data.</text>
</comment>
<evidence type="ECO:0008006" key="3">
    <source>
        <dbReference type="Google" id="ProtNLM"/>
    </source>
</evidence>
<dbReference type="AlphaFoldDB" id="A0A2A9DK18"/>
<reference evidence="1 2" key="1">
    <citation type="submission" date="2017-10" db="EMBL/GenBank/DDBJ databases">
        <title>Sequencing the genomes of 1000 actinobacteria strains.</title>
        <authorList>
            <person name="Klenk H.-P."/>
        </authorList>
    </citation>
    <scope>NUCLEOTIDE SEQUENCE [LARGE SCALE GENOMIC DNA]</scope>
    <source>
        <strain evidence="1 2">DSM 20688</strain>
    </source>
</reference>
<proteinExistence type="predicted"/>
<evidence type="ECO:0000313" key="1">
    <source>
        <dbReference type="EMBL" id="PFG27097.1"/>
    </source>
</evidence>
<keyword evidence="2" id="KW-1185">Reference proteome</keyword>
<accession>A0A2A9DK18</accession>
<dbReference type="Proteomes" id="UP000221653">
    <property type="component" value="Unassembled WGS sequence"/>
</dbReference>
<protein>
    <recommendedName>
        <fullName evidence="3">DUF4259 domain-containing protein</fullName>
    </recommendedName>
</protein>
<organism evidence="1 2">
    <name type="scientific">Corynebacterium renale</name>
    <dbReference type="NCBI Taxonomy" id="1724"/>
    <lineage>
        <taxon>Bacteria</taxon>
        <taxon>Bacillati</taxon>
        <taxon>Actinomycetota</taxon>
        <taxon>Actinomycetes</taxon>
        <taxon>Mycobacteriales</taxon>
        <taxon>Corynebacteriaceae</taxon>
        <taxon>Corynebacterium</taxon>
    </lineage>
</organism>